<dbReference type="InterPro" id="IPR041677">
    <property type="entry name" value="DNA2/NAM7_AAA_11"/>
</dbReference>
<dbReference type="AlphaFoldDB" id="A0A250EZN1"/>
<dbReference type="PANTHER" id="PTHR43788">
    <property type="entry name" value="DNA2/NAM7 HELICASE FAMILY MEMBER"/>
    <property type="match status" value="1"/>
</dbReference>
<evidence type="ECO:0000256" key="3">
    <source>
        <dbReference type="ARBA" id="ARBA00022801"/>
    </source>
</evidence>
<feature type="domain" description="DNA2/NAM7 helicase-like C-terminal" evidence="7">
    <location>
        <begin position="724"/>
        <end position="888"/>
    </location>
</feature>
<name>A0A250EZN1_CAPSP</name>
<proteinExistence type="inferred from homology"/>
<protein>
    <recommendedName>
        <fullName evidence="10">DNA helicase</fullName>
    </recommendedName>
</protein>
<dbReference type="PANTHER" id="PTHR43788:SF8">
    <property type="entry name" value="DNA-BINDING PROTEIN SMUBP-2"/>
    <property type="match status" value="1"/>
</dbReference>
<dbReference type="CDD" id="cd18808">
    <property type="entry name" value="SF1_C_Upf1"/>
    <property type="match status" value="1"/>
</dbReference>
<accession>A0A250EZN1</accession>
<dbReference type="InterPro" id="IPR050534">
    <property type="entry name" value="Coronavir_polyprotein_1ab"/>
</dbReference>
<comment type="similarity">
    <text evidence="1">Belongs to the DNA2/NAM7 helicase family.</text>
</comment>
<keyword evidence="4" id="KW-0347">Helicase</keyword>
<dbReference type="GO" id="GO:0005524">
    <property type="term" value="F:ATP binding"/>
    <property type="evidence" value="ECO:0007669"/>
    <property type="project" value="UniProtKB-KW"/>
</dbReference>
<dbReference type="GO" id="GO:0016787">
    <property type="term" value="F:hydrolase activity"/>
    <property type="evidence" value="ECO:0007669"/>
    <property type="project" value="UniProtKB-KW"/>
</dbReference>
<dbReference type="Proteomes" id="UP000217334">
    <property type="component" value="Chromosome"/>
</dbReference>
<evidence type="ECO:0000256" key="5">
    <source>
        <dbReference type="ARBA" id="ARBA00022840"/>
    </source>
</evidence>
<evidence type="ECO:0000259" key="7">
    <source>
        <dbReference type="Pfam" id="PF13087"/>
    </source>
</evidence>
<keyword evidence="2" id="KW-0547">Nucleotide-binding</keyword>
<gene>
    <name evidence="8" type="ORF">CGC59_00940</name>
</gene>
<dbReference type="InterPro" id="IPR047187">
    <property type="entry name" value="SF1_C_Upf1"/>
</dbReference>
<dbReference type="Pfam" id="PF13087">
    <property type="entry name" value="AAA_12"/>
    <property type="match status" value="1"/>
</dbReference>
<dbReference type="InterPro" id="IPR027417">
    <property type="entry name" value="P-loop_NTPase"/>
</dbReference>
<evidence type="ECO:0000313" key="8">
    <source>
        <dbReference type="EMBL" id="ATA78320.1"/>
    </source>
</evidence>
<keyword evidence="5" id="KW-0067">ATP-binding</keyword>
<evidence type="ECO:0000256" key="2">
    <source>
        <dbReference type="ARBA" id="ARBA00022741"/>
    </source>
</evidence>
<evidence type="ECO:0000313" key="9">
    <source>
        <dbReference type="Proteomes" id="UP000217334"/>
    </source>
</evidence>
<reference evidence="9" key="1">
    <citation type="submission" date="2017-06" db="EMBL/GenBank/DDBJ databases">
        <title>Capnocytophaga spp. assemblies.</title>
        <authorList>
            <person name="Gulvik C.A."/>
        </authorList>
    </citation>
    <scope>NUCLEOTIDE SEQUENCE [LARGE SCALE GENOMIC DNA]</scope>
    <source>
        <strain evidence="9">H4486</strain>
    </source>
</reference>
<sequence length="913" mass="103841">MNQQDILHFWRDVEIFNLPNFPKANQGQGRFYPLKTFSSLPWQQTRPTEKNKKWSYTLFFGKIPQKTIVAYVDNLLKNKVKEEWEEPIDGYTCLSCINLDEEGKPNFKSYTIASYVVGLTLLTRGKDLSLVKEELEESSLKFLERYNIPQFNEAKEEIPTGDTVSWEHIKNEIAYLKEENPWLTQDIEVYVLEKQVKKDSESEVPFLNSFFLDDLNRLIASNDFSPTLQSYLSLSVPDKKQDLIQNKQYLFNTINPQNLTAGRWPSKIEHGLCTAQMGAVNTILSELKYSGVQGVNGPPGTGKTTLLLDVIAEVIVRRAKVLADLGCDKLFNGHQKVDISDSSYLFIYKLAPKLLNNFGIVVASNNNSAVENISKELPQAEKIDKNSFPEADYFADCASKITDKENWGILAAALGNSANKIAFYNNFWWNYKENERDFSTTLEENLNNETKNQELFNNSVKEFKQLLLSFEEFKKKAANQYLEDNKTENTKSALGAFVNCLKTGILSPRNKVSDNNLEELINKYGIETKNLFNEEFTSKDLKEIHLLSPYHSEKVATLRSQIFLKALEIHKYAILANAKKFKNNLKSFFEMILGRATVSKELTSILWDSFFLCVPVVSTSLASASRLFPNIDKNQIGWLLIDEAGQATPQSAVGLIQRSKRCVIVGDPLQIEPVVTISKNLVNKFRNDKGISEVWSPYASSVQRLADRISVYGTQIDENTWTGFPLRTHRRCQDPMFSIANKIAYQDQMVLGTSTEKSSEKYLGASCWFDVVGGGEGDSQVIKEEIEFLVQKIAELRETYQDNVYVISPFKAVAKECDRVLRERFNDPKLLCGTIHTFQGKEADVVFLVLGSQPNREGSRRWASEKPNMLNVAVTRAKKRCYIIGNKKLWIKQPIFAVADEILCDIATITQTL</sequence>
<dbReference type="Pfam" id="PF13086">
    <property type="entry name" value="AAA_11"/>
    <property type="match status" value="1"/>
</dbReference>
<dbReference type="EMBL" id="CP022383">
    <property type="protein sequence ID" value="ATA78320.1"/>
    <property type="molecule type" value="Genomic_DNA"/>
</dbReference>
<dbReference type="RefSeq" id="WP_095900545.1">
    <property type="nucleotide sequence ID" value="NZ_CAUSDJ010000105.1"/>
</dbReference>
<keyword evidence="3" id="KW-0378">Hydrolase</keyword>
<evidence type="ECO:0000256" key="1">
    <source>
        <dbReference type="ARBA" id="ARBA00007913"/>
    </source>
</evidence>
<evidence type="ECO:0000256" key="4">
    <source>
        <dbReference type="ARBA" id="ARBA00022806"/>
    </source>
</evidence>
<dbReference type="GO" id="GO:0043139">
    <property type="term" value="F:5'-3' DNA helicase activity"/>
    <property type="evidence" value="ECO:0007669"/>
    <property type="project" value="TreeGrafter"/>
</dbReference>
<organism evidence="8 9">
    <name type="scientific">Capnocytophaga sputigena</name>
    <dbReference type="NCBI Taxonomy" id="1019"/>
    <lineage>
        <taxon>Bacteria</taxon>
        <taxon>Pseudomonadati</taxon>
        <taxon>Bacteroidota</taxon>
        <taxon>Flavobacteriia</taxon>
        <taxon>Flavobacteriales</taxon>
        <taxon>Flavobacteriaceae</taxon>
        <taxon>Capnocytophaga</taxon>
    </lineage>
</organism>
<feature type="domain" description="DNA2/NAM7 helicase helicase" evidence="6">
    <location>
        <begin position="276"/>
        <end position="675"/>
    </location>
</feature>
<dbReference type="SUPFAM" id="SSF52540">
    <property type="entry name" value="P-loop containing nucleoside triphosphate hydrolases"/>
    <property type="match status" value="1"/>
</dbReference>
<dbReference type="Gene3D" id="3.40.50.300">
    <property type="entry name" value="P-loop containing nucleotide triphosphate hydrolases"/>
    <property type="match status" value="3"/>
</dbReference>
<dbReference type="InterPro" id="IPR041679">
    <property type="entry name" value="DNA2/NAM7-like_C"/>
</dbReference>
<evidence type="ECO:0008006" key="10">
    <source>
        <dbReference type="Google" id="ProtNLM"/>
    </source>
</evidence>
<evidence type="ECO:0000259" key="6">
    <source>
        <dbReference type="Pfam" id="PF13086"/>
    </source>
</evidence>